<dbReference type="RefSeq" id="WP_139304908.1">
    <property type="nucleotide sequence ID" value="NZ_FNQO01000003.1"/>
</dbReference>
<keyword evidence="2" id="KW-1185">Reference proteome</keyword>
<accession>A0A1H4ALX7</accession>
<proteinExistence type="predicted"/>
<protein>
    <submittedName>
        <fullName evidence="1">Uncharacterized protein</fullName>
    </submittedName>
</protein>
<gene>
    <name evidence="1" type="ORF">SAMN05216562_2865</name>
</gene>
<dbReference type="AlphaFoldDB" id="A0A1H4ALX7"/>
<dbReference type="STRING" id="658218.SAMN05216562_2865"/>
<name>A0A1H4ALX7_9GAMM</name>
<evidence type="ECO:0000313" key="1">
    <source>
        <dbReference type="EMBL" id="SEA36788.1"/>
    </source>
</evidence>
<sequence>MDFLSRQSLARLGLEDEIKLLDTIANLHKHWSELRASSPAESVLDYLASFDDNLEQQRALLESLDIDPSLLQQLGRKLRKAYADEVPESLRKLLRRLDSFAETEDARDPGLVRWKLYEDKADRELVSADALTFALQGPGLAQIDLEAGDLPPAPVATVENLLRIGFAGQLDGRGAAGASAVAFGAEAGTEGRLDYWFAAPGESLFASAAAAGLRKLPSPFSLEAIGDAAEHGLQGLQLSLATSGKAAVSVEYSIFDGSDLIDITAGIEITASYDATREFELSTWCDPQHSEQITVQIKRTRGRQINSSVGLGVTVDMVGAVEQVRAKVIEPYLGSYESFYEKFKPYLSPGTLLEQKCNEALSQAAARLSEDAHIQSALRLALGQDVDADQLQAEISAKLVGWFNGGVGIYSRAMSADLPQGAAARLNDSLPAELPQAVRNKIGTEVGGLIKSLQEKLTEEIQQRADVASGALVGELNELNQRVKEAIAGASEPLDKAVAGVREALAEIDERIHSIVSKLEQAATRKIKLRILSTEKLLREREVVMRLSFDRHSASARVFYSTLVEGNLDALEDLMLSPPSGVEIVEGSARELLGHHYSTGTESSVLGVSLGASSIVDSSVQIQKDAAGNVAIQSRLEVKRILDGIREMQSAGFVSHLNLNLLQRSRTLPLNLTVTQEDERLELDELDDFLSGLTDSGLLSPMARENALALYHEWQRDTGKRYIDARVEVLLQIDGERLENLLDYAGSREEIAMIADVLAALQRYRVFSESVIDRACSSVRSCASNYRSYREPAELFAAFNAGMRSGDRPLKGRRAFFAEPFADTHHHPAVSSVESRGLRNARAIHFHAKSWVLLMRKLHEVYQMAPGAADAEQMVRHNELMAFCLHKWLKVKQLFLFQPNDEVSAKTIAFMGLLAEAANSLSDYPLTVVMDLAGDDSEPRLFS</sequence>
<dbReference type="EMBL" id="FNQO01000003">
    <property type="protein sequence ID" value="SEA36788.1"/>
    <property type="molecule type" value="Genomic_DNA"/>
</dbReference>
<organism evidence="1 2">
    <name type="scientific">Microbulbifer marinus</name>
    <dbReference type="NCBI Taxonomy" id="658218"/>
    <lineage>
        <taxon>Bacteria</taxon>
        <taxon>Pseudomonadati</taxon>
        <taxon>Pseudomonadota</taxon>
        <taxon>Gammaproteobacteria</taxon>
        <taxon>Cellvibrionales</taxon>
        <taxon>Microbulbiferaceae</taxon>
        <taxon>Microbulbifer</taxon>
    </lineage>
</organism>
<evidence type="ECO:0000313" key="2">
    <source>
        <dbReference type="Proteomes" id="UP000198658"/>
    </source>
</evidence>
<reference evidence="2" key="1">
    <citation type="submission" date="2016-10" db="EMBL/GenBank/DDBJ databases">
        <authorList>
            <person name="Varghese N."/>
            <person name="Submissions S."/>
        </authorList>
    </citation>
    <scope>NUCLEOTIDE SEQUENCE [LARGE SCALE GENOMIC DNA]</scope>
    <source>
        <strain evidence="2">CGMCC 1.10657</strain>
    </source>
</reference>
<dbReference type="Proteomes" id="UP000198658">
    <property type="component" value="Unassembled WGS sequence"/>
</dbReference>